<organism evidence="2 3">
    <name type="scientific">Fundulus heteroclitus</name>
    <name type="common">Killifish</name>
    <name type="synonym">Mummichog</name>
    <dbReference type="NCBI Taxonomy" id="8078"/>
    <lineage>
        <taxon>Eukaryota</taxon>
        <taxon>Metazoa</taxon>
        <taxon>Chordata</taxon>
        <taxon>Craniata</taxon>
        <taxon>Vertebrata</taxon>
        <taxon>Euteleostomi</taxon>
        <taxon>Actinopterygii</taxon>
        <taxon>Neopterygii</taxon>
        <taxon>Teleostei</taxon>
        <taxon>Neoteleostei</taxon>
        <taxon>Acanthomorphata</taxon>
        <taxon>Ovalentaria</taxon>
        <taxon>Atherinomorphae</taxon>
        <taxon>Cyprinodontiformes</taxon>
        <taxon>Fundulidae</taxon>
        <taxon>Fundulus</taxon>
    </lineage>
</organism>
<keyword evidence="3" id="KW-1185">Reference proteome</keyword>
<protein>
    <submittedName>
        <fullName evidence="2">Uncharacterized protein</fullName>
    </submittedName>
</protein>
<accession>A0A3Q2QZN8</accession>
<dbReference type="Ensembl" id="ENSFHET00000026570.1">
    <property type="protein sequence ID" value="ENSFHEP00000032822.1"/>
    <property type="gene ID" value="ENSFHEG00000019525.1"/>
</dbReference>
<dbReference type="STRING" id="8078.ENSFHEP00000032822"/>
<keyword evidence="1" id="KW-1133">Transmembrane helix</keyword>
<reference evidence="2" key="2">
    <citation type="submission" date="2025-09" db="UniProtKB">
        <authorList>
            <consortium name="Ensembl"/>
        </authorList>
    </citation>
    <scope>IDENTIFICATION</scope>
</reference>
<dbReference type="GeneTree" id="ENSGT00940000178768"/>
<sequence>CSVCLHLCGVEICKYSHSGSPAMLCLLLLLLLTRMSVLCQKKTDSPELKQVSVRRFATYDLFRRKKLSAQEHRGTSDDQWVEYRSVFYPEYSAFLSLKVLPPLSMAPPQPLSRYCVCYTSVHVREQYVVS</sequence>
<dbReference type="AlphaFoldDB" id="A0A3Q2QZN8"/>
<name>A0A3Q2QZN8_FUNHE</name>
<evidence type="ECO:0000256" key="1">
    <source>
        <dbReference type="SAM" id="Phobius"/>
    </source>
</evidence>
<dbReference type="Proteomes" id="UP000265000">
    <property type="component" value="Unplaced"/>
</dbReference>
<evidence type="ECO:0000313" key="3">
    <source>
        <dbReference type="Proteomes" id="UP000265000"/>
    </source>
</evidence>
<proteinExistence type="predicted"/>
<reference evidence="2" key="1">
    <citation type="submission" date="2025-08" db="UniProtKB">
        <authorList>
            <consortium name="Ensembl"/>
        </authorList>
    </citation>
    <scope>IDENTIFICATION</scope>
</reference>
<feature type="transmembrane region" description="Helical" evidence="1">
    <location>
        <begin position="20"/>
        <end position="39"/>
    </location>
</feature>
<keyword evidence="1" id="KW-0472">Membrane</keyword>
<keyword evidence="1" id="KW-0812">Transmembrane</keyword>
<evidence type="ECO:0000313" key="2">
    <source>
        <dbReference type="Ensembl" id="ENSFHEP00000032822.1"/>
    </source>
</evidence>